<dbReference type="EMBL" id="JAUHHC010000002">
    <property type="protein sequence ID" value="MDN3920417.1"/>
    <property type="molecule type" value="Genomic_DNA"/>
</dbReference>
<evidence type="ECO:0000256" key="5">
    <source>
        <dbReference type="ARBA" id="ARBA00022448"/>
    </source>
</evidence>
<organism evidence="23 24">
    <name type="scientific">Roseateles violae</name>
    <dbReference type="NCBI Taxonomy" id="3058042"/>
    <lineage>
        <taxon>Bacteria</taxon>
        <taxon>Pseudomonadati</taxon>
        <taxon>Pseudomonadota</taxon>
        <taxon>Betaproteobacteria</taxon>
        <taxon>Burkholderiales</taxon>
        <taxon>Sphaerotilaceae</taxon>
        <taxon>Roseateles</taxon>
    </lineage>
</organism>
<comment type="catalytic activity">
    <reaction evidence="19">
        <text>S-sulfanyl-L-cysteinyl-[SoxY protein] + thiosulfate + 2 Fe(III)-[cytochrome c] = S-(2-sulfodisulfanyl)-L-cysteinyl-[SoxY protein] + 2 Fe(II)-[cytochrome c] + 2 H(+)</text>
        <dbReference type="Rhea" id="RHEA:51224"/>
        <dbReference type="Rhea" id="RHEA-COMP:10350"/>
        <dbReference type="Rhea" id="RHEA-COMP:14399"/>
        <dbReference type="Rhea" id="RHEA-COMP:14689"/>
        <dbReference type="Rhea" id="RHEA-COMP:14690"/>
        <dbReference type="ChEBI" id="CHEBI:15378"/>
        <dbReference type="ChEBI" id="CHEBI:29033"/>
        <dbReference type="ChEBI" id="CHEBI:29034"/>
        <dbReference type="ChEBI" id="CHEBI:33542"/>
        <dbReference type="ChEBI" id="CHEBI:61963"/>
        <dbReference type="ChEBI" id="CHEBI:140664"/>
        <dbReference type="EC" id="2.8.5.2"/>
    </reaction>
</comment>
<accession>A0ABT8DVK8</accession>
<keyword evidence="12 20" id="KW-0408">Iron</keyword>
<reference evidence="23 24" key="1">
    <citation type="submission" date="2023-06" db="EMBL/GenBank/DDBJ databases">
        <title>Pelomonas sp. PFR6 16S ribosomal RNA gene Genome sequencing and assembly.</title>
        <authorList>
            <person name="Woo H."/>
        </authorList>
    </citation>
    <scope>NUCLEOTIDE SEQUENCE [LARGE SCALE GENOMIC DNA]</scope>
    <source>
        <strain evidence="23 24">PFR6</strain>
    </source>
</reference>
<dbReference type="Gene3D" id="1.10.760.10">
    <property type="entry name" value="Cytochrome c-like domain"/>
    <property type="match status" value="2"/>
</dbReference>
<evidence type="ECO:0000256" key="7">
    <source>
        <dbReference type="ARBA" id="ARBA00022679"/>
    </source>
</evidence>
<keyword evidence="11" id="KW-0249">Electron transport</keyword>
<comment type="similarity">
    <text evidence="13">Belongs to the SoxA family.</text>
</comment>
<dbReference type="InterPro" id="IPR009056">
    <property type="entry name" value="Cyt_c-like_dom"/>
</dbReference>
<evidence type="ECO:0000256" key="8">
    <source>
        <dbReference type="ARBA" id="ARBA00022723"/>
    </source>
</evidence>
<evidence type="ECO:0000259" key="22">
    <source>
        <dbReference type="PROSITE" id="PS51007"/>
    </source>
</evidence>
<evidence type="ECO:0000256" key="16">
    <source>
        <dbReference type="ARBA" id="ARBA00032236"/>
    </source>
</evidence>
<evidence type="ECO:0000256" key="17">
    <source>
        <dbReference type="ARBA" id="ARBA00032318"/>
    </source>
</evidence>
<evidence type="ECO:0000256" key="14">
    <source>
        <dbReference type="ARBA" id="ARBA00030174"/>
    </source>
</evidence>
<evidence type="ECO:0000256" key="11">
    <source>
        <dbReference type="ARBA" id="ARBA00022982"/>
    </source>
</evidence>
<evidence type="ECO:0000313" key="23">
    <source>
        <dbReference type="EMBL" id="MDN3920417.1"/>
    </source>
</evidence>
<keyword evidence="7" id="KW-0808">Transferase</keyword>
<dbReference type="Proteomes" id="UP001228044">
    <property type="component" value="Unassembled WGS sequence"/>
</dbReference>
<dbReference type="InterPro" id="IPR025710">
    <property type="entry name" value="SoxA"/>
</dbReference>
<feature type="chain" id="PRO_5045644655" description="L-cysteine S-thiosulfotransferase subunit SoxA" evidence="21">
    <location>
        <begin position="18"/>
        <end position="244"/>
    </location>
</feature>
<evidence type="ECO:0000256" key="6">
    <source>
        <dbReference type="ARBA" id="ARBA00022617"/>
    </source>
</evidence>
<dbReference type="PIRSF" id="PIRSF038455">
    <property type="entry name" value="SoxA"/>
    <property type="match status" value="1"/>
</dbReference>
<dbReference type="InterPro" id="IPR036909">
    <property type="entry name" value="Cyt_c-like_dom_sf"/>
</dbReference>
<evidence type="ECO:0000313" key="24">
    <source>
        <dbReference type="Proteomes" id="UP001228044"/>
    </source>
</evidence>
<evidence type="ECO:0000256" key="12">
    <source>
        <dbReference type="ARBA" id="ARBA00023004"/>
    </source>
</evidence>
<evidence type="ECO:0000256" key="15">
    <source>
        <dbReference type="ARBA" id="ARBA00030833"/>
    </source>
</evidence>
<comment type="subcellular location">
    <subcellularLocation>
        <location evidence="1">Periplasm</location>
    </subcellularLocation>
</comment>
<evidence type="ECO:0000256" key="19">
    <source>
        <dbReference type="ARBA" id="ARBA00048423"/>
    </source>
</evidence>
<keyword evidence="10" id="KW-0574">Periplasm</keyword>
<evidence type="ECO:0000256" key="13">
    <source>
        <dbReference type="ARBA" id="ARBA00025746"/>
    </source>
</evidence>
<evidence type="ECO:0000256" key="20">
    <source>
        <dbReference type="PROSITE-ProRule" id="PRU00433"/>
    </source>
</evidence>
<feature type="signal peptide" evidence="21">
    <location>
        <begin position="1"/>
        <end position="17"/>
    </location>
</feature>
<gene>
    <name evidence="23" type="primary">soxA</name>
    <name evidence="23" type="ORF">QWJ38_09030</name>
</gene>
<keyword evidence="24" id="KW-1185">Reference proteome</keyword>
<keyword evidence="5" id="KW-0813">Transport</keyword>
<evidence type="ECO:0000256" key="9">
    <source>
        <dbReference type="ARBA" id="ARBA00022729"/>
    </source>
</evidence>
<comment type="caution">
    <text evidence="23">The sequence shown here is derived from an EMBL/GenBank/DDBJ whole genome shotgun (WGS) entry which is preliminary data.</text>
</comment>
<keyword evidence="6 20" id="KW-0349">Heme</keyword>
<comment type="subunit">
    <text evidence="2">Heterodimer of SoxA and SoxX.</text>
</comment>
<name>A0ABT8DVK8_9BURK</name>
<evidence type="ECO:0000256" key="21">
    <source>
        <dbReference type="SAM" id="SignalP"/>
    </source>
</evidence>
<protein>
    <recommendedName>
        <fullName evidence="4">L-cysteine S-thiosulfotransferase subunit SoxA</fullName>
        <ecNumber evidence="3">2.8.5.2</ecNumber>
    </recommendedName>
    <alternativeName>
        <fullName evidence="16">Protein SoxA</fullName>
    </alternativeName>
    <alternativeName>
        <fullName evidence="17">SoxAX cytochrome complex subunit A</fullName>
    </alternativeName>
    <alternativeName>
        <fullName evidence="15">Sulfur oxidizing protein A</fullName>
    </alternativeName>
    <alternativeName>
        <fullName evidence="14">Thiosulfate-oxidizing multienzyme system protein SoxA</fullName>
    </alternativeName>
</protein>
<evidence type="ECO:0000256" key="3">
    <source>
        <dbReference type="ARBA" id="ARBA00012408"/>
    </source>
</evidence>
<dbReference type="SUPFAM" id="SSF46626">
    <property type="entry name" value="Cytochrome c"/>
    <property type="match status" value="2"/>
</dbReference>
<proteinExistence type="inferred from homology"/>
<feature type="domain" description="Cytochrome c" evidence="22">
    <location>
        <begin position="140"/>
        <end position="232"/>
    </location>
</feature>
<evidence type="ECO:0000256" key="1">
    <source>
        <dbReference type="ARBA" id="ARBA00004418"/>
    </source>
</evidence>
<sequence>MRFVTWLLFLMLGAAVAAEPRRSGYETMSPALQQMQRDDASNPAMLSVQEGQVLWQQWNCARCHGEAGRSLRGVAARYPAFDAALGRPLNLAQRIQQCRRRDGAPVPASDSEALLSLTAFVALQSRGQPIAPPDDARLAPFVERGRALFERRIGQLNLSCAQCHEQRAGQKLGGSLIPQGHPTGYPLYRLEWQALGSLQRRLRNCASGVRAEPWALDAPELVELELYLMRRAAGMAMDAPALRP</sequence>
<dbReference type="RefSeq" id="WP_290358716.1">
    <property type="nucleotide sequence ID" value="NZ_JAUHHC010000002.1"/>
</dbReference>
<evidence type="ECO:0000256" key="18">
    <source>
        <dbReference type="ARBA" id="ARBA00048077"/>
    </source>
</evidence>
<comment type="catalytic activity">
    <reaction evidence="18">
        <text>L-cysteinyl-[SoxY protein] + thiosulfate + 2 Fe(III)-[cytochrome c] = S-sulfosulfanyl-L-cysteinyl-[SoxY protein] + 2 Fe(II)-[cytochrome c] + 2 H(+)</text>
        <dbReference type="Rhea" id="RHEA:56720"/>
        <dbReference type="Rhea" id="RHEA-COMP:10350"/>
        <dbReference type="Rhea" id="RHEA-COMP:14328"/>
        <dbReference type="Rhea" id="RHEA-COMP:14399"/>
        <dbReference type="Rhea" id="RHEA-COMP:14691"/>
        <dbReference type="ChEBI" id="CHEBI:15378"/>
        <dbReference type="ChEBI" id="CHEBI:29033"/>
        <dbReference type="ChEBI" id="CHEBI:29034"/>
        <dbReference type="ChEBI" id="CHEBI:29950"/>
        <dbReference type="ChEBI" id="CHEBI:33542"/>
        <dbReference type="ChEBI" id="CHEBI:139321"/>
        <dbReference type="EC" id="2.8.5.2"/>
    </reaction>
</comment>
<keyword evidence="9 21" id="KW-0732">Signal</keyword>
<evidence type="ECO:0000256" key="2">
    <source>
        <dbReference type="ARBA" id="ARBA00011530"/>
    </source>
</evidence>
<evidence type="ECO:0000256" key="10">
    <source>
        <dbReference type="ARBA" id="ARBA00022764"/>
    </source>
</evidence>
<dbReference type="EC" id="2.8.5.2" evidence="3"/>
<dbReference type="PROSITE" id="PS51007">
    <property type="entry name" value="CYTC"/>
    <property type="match status" value="1"/>
</dbReference>
<keyword evidence="8 20" id="KW-0479">Metal-binding</keyword>
<dbReference type="Pfam" id="PF21342">
    <property type="entry name" value="SoxA-TsdA_cyt-c"/>
    <property type="match status" value="2"/>
</dbReference>
<evidence type="ECO:0000256" key="4">
    <source>
        <dbReference type="ARBA" id="ARBA00019364"/>
    </source>
</evidence>
<dbReference type="NCBIfam" id="TIGR04484">
    <property type="entry name" value="thiosulf_SoxA"/>
    <property type="match status" value="1"/>
</dbReference>